<feature type="domain" description="BHLH" evidence="2">
    <location>
        <begin position="212"/>
        <end position="270"/>
    </location>
</feature>
<feature type="region of interest" description="Disordered" evidence="1">
    <location>
        <begin position="305"/>
        <end position="331"/>
    </location>
</feature>
<dbReference type="Proteomes" id="UP001390339">
    <property type="component" value="Unassembled WGS sequence"/>
</dbReference>
<dbReference type="SUPFAM" id="SSF47459">
    <property type="entry name" value="HLH, helix-loop-helix DNA-binding domain"/>
    <property type="match status" value="1"/>
</dbReference>
<evidence type="ECO:0000313" key="3">
    <source>
        <dbReference type="EMBL" id="KAK8869404.1"/>
    </source>
</evidence>
<dbReference type="EMBL" id="JAPCWZ010000004">
    <property type="protein sequence ID" value="KAK8869404.1"/>
    <property type="molecule type" value="Genomic_DNA"/>
</dbReference>
<accession>A0ABR2IX53</accession>
<dbReference type="Gene3D" id="4.10.280.10">
    <property type="entry name" value="Helix-loop-helix DNA-binding domain"/>
    <property type="match status" value="1"/>
</dbReference>
<organism evidence="3 4">
    <name type="scientific">Apiospora arundinis</name>
    <dbReference type="NCBI Taxonomy" id="335852"/>
    <lineage>
        <taxon>Eukaryota</taxon>
        <taxon>Fungi</taxon>
        <taxon>Dikarya</taxon>
        <taxon>Ascomycota</taxon>
        <taxon>Pezizomycotina</taxon>
        <taxon>Sordariomycetes</taxon>
        <taxon>Xylariomycetidae</taxon>
        <taxon>Amphisphaeriales</taxon>
        <taxon>Apiosporaceae</taxon>
        <taxon>Apiospora</taxon>
    </lineage>
</organism>
<dbReference type="InterPro" id="IPR011598">
    <property type="entry name" value="bHLH_dom"/>
</dbReference>
<dbReference type="InterPro" id="IPR036638">
    <property type="entry name" value="HLH_DNA-bd_sf"/>
</dbReference>
<feature type="compositionally biased region" description="Acidic residues" evidence="1">
    <location>
        <begin position="167"/>
        <end position="182"/>
    </location>
</feature>
<name>A0ABR2IX53_9PEZI</name>
<evidence type="ECO:0000313" key="4">
    <source>
        <dbReference type="Proteomes" id="UP001390339"/>
    </source>
</evidence>
<dbReference type="Pfam" id="PF00010">
    <property type="entry name" value="HLH"/>
    <property type="match status" value="1"/>
</dbReference>
<feature type="compositionally biased region" description="Low complexity" evidence="1">
    <location>
        <begin position="130"/>
        <end position="166"/>
    </location>
</feature>
<dbReference type="PROSITE" id="PS50888">
    <property type="entry name" value="BHLH"/>
    <property type="match status" value="1"/>
</dbReference>
<keyword evidence="4" id="KW-1185">Reference proteome</keyword>
<evidence type="ECO:0000259" key="2">
    <source>
        <dbReference type="PROSITE" id="PS50888"/>
    </source>
</evidence>
<proteinExistence type="predicted"/>
<feature type="region of interest" description="Disordered" evidence="1">
    <location>
        <begin position="130"/>
        <end position="202"/>
    </location>
</feature>
<dbReference type="SMART" id="SM00353">
    <property type="entry name" value="HLH"/>
    <property type="match status" value="1"/>
</dbReference>
<gene>
    <name evidence="3" type="ORF">PGQ11_007982</name>
</gene>
<comment type="caution">
    <text evidence="3">The sequence shown here is derived from an EMBL/GenBank/DDBJ whole genome shotgun (WGS) entry which is preliminary data.</text>
</comment>
<reference evidence="3 4" key="1">
    <citation type="journal article" date="2024" name="IMA Fungus">
        <title>Apiospora arundinis, a panoply of carbohydrate-active enzymes and secondary metabolites.</title>
        <authorList>
            <person name="Sorensen T."/>
            <person name="Petersen C."/>
            <person name="Muurmann A.T."/>
            <person name="Christiansen J.V."/>
            <person name="Brundto M.L."/>
            <person name="Overgaard C.K."/>
            <person name="Boysen A.T."/>
            <person name="Wollenberg R.D."/>
            <person name="Larsen T.O."/>
            <person name="Sorensen J.L."/>
            <person name="Nielsen K.L."/>
            <person name="Sondergaard T.E."/>
        </authorList>
    </citation>
    <scope>NUCLEOTIDE SEQUENCE [LARGE SCALE GENOMIC DNA]</scope>
    <source>
        <strain evidence="3 4">AAU 773</strain>
    </source>
</reference>
<protein>
    <recommendedName>
        <fullName evidence="2">BHLH domain-containing protein</fullName>
    </recommendedName>
</protein>
<sequence length="331" mass="35691">MSDTLFTLPINDHDTEYYTWRLVLESCNEFEPLLEGALPAEPCPLPSSLELDQQNDWMTALSATFPDPYTDFPLSPQGAVSQPQLADSALPIPSHEAIEALQWRPAPPVLSQAEDGLSQNLGAAALGLSHTGTSSTSDVGGIASFPNESSPSASCSTPISSSPSDDPAADDPESSNDDDVCGDCEIKGPSSNDSGIDSARLDAPCTRNTRCSRLRQHNAVEKRYRQTVQVAIEALGILIPPAAIPRRKNGHVKYTKAEILGQAATYIRTLQQEKNTLAAEKDHFRSLVVGYRWLLGFNRRGGERRAAGSSVKKTRQQQHQRAVGIGGTPSQ</sequence>
<evidence type="ECO:0000256" key="1">
    <source>
        <dbReference type="SAM" id="MobiDB-lite"/>
    </source>
</evidence>